<feature type="region of interest" description="Disordered" evidence="1">
    <location>
        <begin position="110"/>
        <end position="129"/>
    </location>
</feature>
<accession>A0ABD3RA95</accession>
<feature type="compositionally biased region" description="Basic and acidic residues" evidence="1">
    <location>
        <begin position="110"/>
        <end position="121"/>
    </location>
</feature>
<keyword evidence="3" id="KW-1185">Reference proteome</keyword>
<comment type="caution">
    <text evidence="2">The sequence shown here is derived from an EMBL/GenBank/DDBJ whole genome shotgun (WGS) entry which is preliminary data.</text>
</comment>
<evidence type="ECO:0000256" key="1">
    <source>
        <dbReference type="SAM" id="MobiDB-lite"/>
    </source>
</evidence>
<proteinExistence type="predicted"/>
<dbReference type="EMBL" id="JALLPB020000381">
    <property type="protein sequence ID" value="KAL3809738.1"/>
    <property type="molecule type" value="Genomic_DNA"/>
</dbReference>
<dbReference type="Proteomes" id="UP001530377">
    <property type="component" value="Unassembled WGS sequence"/>
</dbReference>
<evidence type="ECO:0000313" key="2">
    <source>
        <dbReference type="EMBL" id="KAL3809738.1"/>
    </source>
</evidence>
<evidence type="ECO:0000313" key="3">
    <source>
        <dbReference type="Proteomes" id="UP001530377"/>
    </source>
</evidence>
<organism evidence="2 3">
    <name type="scientific">Cyclostephanos tholiformis</name>
    <dbReference type="NCBI Taxonomy" id="382380"/>
    <lineage>
        <taxon>Eukaryota</taxon>
        <taxon>Sar</taxon>
        <taxon>Stramenopiles</taxon>
        <taxon>Ochrophyta</taxon>
        <taxon>Bacillariophyta</taxon>
        <taxon>Coscinodiscophyceae</taxon>
        <taxon>Thalassiosirophycidae</taxon>
        <taxon>Stephanodiscales</taxon>
        <taxon>Stephanodiscaceae</taxon>
        <taxon>Cyclostephanos</taxon>
    </lineage>
</organism>
<name>A0ABD3RA95_9STRA</name>
<feature type="region of interest" description="Disordered" evidence="1">
    <location>
        <begin position="25"/>
        <end position="50"/>
    </location>
</feature>
<reference evidence="2 3" key="1">
    <citation type="submission" date="2024-10" db="EMBL/GenBank/DDBJ databases">
        <title>Updated reference genomes for cyclostephanoid diatoms.</title>
        <authorList>
            <person name="Roberts W.R."/>
            <person name="Alverson A.J."/>
        </authorList>
    </citation>
    <scope>NUCLEOTIDE SEQUENCE [LARGE SCALE GENOMIC DNA]</scope>
    <source>
        <strain evidence="2 3">AJA228-03</strain>
    </source>
</reference>
<gene>
    <name evidence="2" type="ORF">ACHAXA_009240</name>
</gene>
<sequence length="236" mass="26969">MTACEIVITPQNDVMGPPNLIGLDSISTSSRTSSSDYSCPSHSSFSTSSSSMQVRSKYLRRIGIVRTFTTAIEAAMQNNIQRSSGAEGRTARDVHNVPRFNEPLRYIEEAEEKRDENDEHRRGRRNSFGSEECKRKKRVTFGENVTVVPIPMRSEYSDRIKTKLWTGGAELCKIVDRNQEEFAAEDYDWRSACPEERMYLCIDTHELIHPIHLELGRYTFGTGGRVIKSHEDFNYC</sequence>
<protein>
    <submittedName>
        <fullName evidence="2">Uncharacterized protein</fullName>
    </submittedName>
</protein>
<dbReference type="AlphaFoldDB" id="A0ABD3RA95"/>